<feature type="region of interest" description="Disordered" evidence="2">
    <location>
        <begin position="52"/>
        <end position="111"/>
    </location>
</feature>
<keyword evidence="1" id="KW-0343">GTPase activation</keyword>
<sequence>MSPSNLGIVFGPTLLRPLVSTDMAMIAILETTYQSLLVEFLITHHDRIFGIEQSINTPPPPAPTAPLPETPPRASCPLDGVDADLDLDTSPRERPKSVEVSTQPHYRFTRQPVKYHRYHNVGTRFSNPDFATPQPATPKRVSHRSADNSSSSSPEPGSQSVLQNLEGHYEMIQQPHHVTTMAEGKVDVPLSPREVVQYMLGVDTTVTSPGDAIPSSTTERSPHEMTRWRQADNNANLNSNRHSVGQNRIHYPKTISAEHHLTSPAQKILSSLKLRRSHSEKEEQLFV</sequence>
<keyword evidence="5" id="KW-1185">Reference proteome</keyword>
<evidence type="ECO:0000259" key="3">
    <source>
        <dbReference type="PROSITE" id="PS50238"/>
    </source>
</evidence>
<evidence type="ECO:0000313" key="5">
    <source>
        <dbReference type="Proteomes" id="UP001476798"/>
    </source>
</evidence>
<dbReference type="Gene3D" id="1.10.555.10">
    <property type="entry name" value="Rho GTPase activation protein"/>
    <property type="match status" value="1"/>
</dbReference>
<accession>A0ABV0NUW4</accession>
<dbReference type="InterPro" id="IPR051025">
    <property type="entry name" value="RhoGAP"/>
</dbReference>
<dbReference type="Proteomes" id="UP001476798">
    <property type="component" value="Unassembled WGS sequence"/>
</dbReference>
<dbReference type="SUPFAM" id="SSF48350">
    <property type="entry name" value="GTPase activation domain, GAP"/>
    <property type="match status" value="1"/>
</dbReference>
<feature type="domain" description="Rho-GAP" evidence="3">
    <location>
        <begin position="1"/>
        <end position="49"/>
    </location>
</feature>
<protein>
    <recommendedName>
        <fullName evidence="3">Rho-GAP domain-containing protein</fullName>
    </recommendedName>
</protein>
<feature type="compositionally biased region" description="Low complexity" evidence="2">
    <location>
        <begin position="147"/>
        <end position="160"/>
    </location>
</feature>
<gene>
    <name evidence="4" type="ORF">GOODEAATRI_015447</name>
</gene>
<evidence type="ECO:0000256" key="1">
    <source>
        <dbReference type="ARBA" id="ARBA00022468"/>
    </source>
</evidence>
<dbReference type="EMBL" id="JAHRIO010051118">
    <property type="protein sequence ID" value="MEQ2175180.1"/>
    <property type="molecule type" value="Genomic_DNA"/>
</dbReference>
<reference evidence="4 5" key="1">
    <citation type="submission" date="2021-06" db="EMBL/GenBank/DDBJ databases">
        <authorList>
            <person name="Palmer J.M."/>
        </authorList>
    </citation>
    <scope>NUCLEOTIDE SEQUENCE [LARGE SCALE GENOMIC DNA]</scope>
    <source>
        <strain evidence="4 5">GA_2019</strain>
        <tissue evidence="4">Muscle</tissue>
    </source>
</reference>
<proteinExistence type="predicted"/>
<dbReference type="PANTHER" id="PTHR15228">
    <property type="entry name" value="SPERMATHECAL PHYSIOLOGY VARIANT"/>
    <property type="match status" value="1"/>
</dbReference>
<feature type="region of interest" description="Disordered" evidence="2">
    <location>
        <begin position="124"/>
        <end position="161"/>
    </location>
</feature>
<dbReference type="PANTHER" id="PTHR15228:SF16">
    <property type="entry name" value="GEM-INTERACTING PROTEIN"/>
    <property type="match status" value="1"/>
</dbReference>
<evidence type="ECO:0000256" key="2">
    <source>
        <dbReference type="SAM" id="MobiDB-lite"/>
    </source>
</evidence>
<feature type="compositionally biased region" description="Pro residues" evidence="2">
    <location>
        <begin position="57"/>
        <end position="71"/>
    </location>
</feature>
<comment type="caution">
    <text evidence="4">The sequence shown here is derived from an EMBL/GenBank/DDBJ whole genome shotgun (WGS) entry which is preliminary data.</text>
</comment>
<organism evidence="4 5">
    <name type="scientific">Goodea atripinnis</name>
    <dbReference type="NCBI Taxonomy" id="208336"/>
    <lineage>
        <taxon>Eukaryota</taxon>
        <taxon>Metazoa</taxon>
        <taxon>Chordata</taxon>
        <taxon>Craniata</taxon>
        <taxon>Vertebrata</taxon>
        <taxon>Euteleostomi</taxon>
        <taxon>Actinopterygii</taxon>
        <taxon>Neopterygii</taxon>
        <taxon>Teleostei</taxon>
        <taxon>Neoteleostei</taxon>
        <taxon>Acanthomorphata</taxon>
        <taxon>Ovalentaria</taxon>
        <taxon>Atherinomorphae</taxon>
        <taxon>Cyprinodontiformes</taxon>
        <taxon>Goodeidae</taxon>
        <taxon>Goodea</taxon>
    </lineage>
</organism>
<dbReference type="PROSITE" id="PS50238">
    <property type="entry name" value="RHOGAP"/>
    <property type="match status" value="1"/>
</dbReference>
<dbReference type="InterPro" id="IPR008936">
    <property type="entry name" value="Rho_GTPase_activation_prot"/>
</dbReference>
<dbReference type="InterPro" id="IPR000198">
    <property type="entry name" value="RhoGAP_dom"/>
</dbReference>
<name>A0ABV0NUW4_9TELE</name>
<evidence type="ECO:0000313" key="4">
    <source>
        <dbReference type="EMBL" id="MEQ2175180.1"/>
    </source>
</evidence>